<dbReference type="InterPro" id="IPR036388">
    <property type="entry name" value="WH-like_DNA-bd_sf"/>
</dbReference>
<dbReference type="Gene3D" id="1.10.10.10">
    <property type="entry name" value="Winged helix-like DNA-binding domain superfamily/Winged helix DNA-binding domain"/>
    <property type="match status" value="1"/>
</dbReference>
<dbReference type="AlphaFoldDB" id="A0A1G6JV93"/>
<dbReference type="GO" id="GO:0003700">
    <property type="term" value="F:DNA-binding transcription factor activity"/>
    <property type="evidence" value="ECO:0007669"/>
    <property type="project" value="InterPro"/>
</dbReference>
<dbReference type="GO" id="GO:0003677">
    <property type="term" value="F:DNA binding"/>
    <property type="evidence" value="ECO:0007669"/>
    <property type="project" value="UniProtKB-KW"/>
</dbReference>
<accession>A0A1G6JV93</accession>
<dbReference type="GO" id="GO:0045892">
    <property type="term" value="P:negative regulation of DNA-templated transcription"/>
    <property type="evidence" value="ECO:0007669"/>
    <property type="project" value="TreeGrafter"/>
</dbReference>
<evidence type="ECO:0000256" key="1">
    <source>
        <dbReference type="ARBA" id="ARBA00023015"/>
    </source>
</evidence>
<evidence type="ECO:0000256" key="2">
    <source>
        <dbReference type="ARBA" id="ARBA00023125"/>
    </source>
</evidence>
<reference evidence="6" key="1">
    <citation type="submission" date="2016-09" db="EMBL/GenBank/DDBJ databases">
        <authorList>
            <person name="Varghese N."/>
            <person name="Submissions S."/>
        </authorList>
    </citation>
    <scope>NUCLEOTIDE SEQUENCE [LARGE SCALE GENOMIC DNA]</scope>
    <source>
        <strain evidence="6">S5</strain>
    </source>
</reference>
<dbReference type="InterPro" id="IPR011663">
    <property type="entry name" value="UTRA"/>
</dbReference>
<organism evidence="5 6">
    <name type="scientific">Pelagirhabdus alkalitolerans</name>
    <dbReference type="NCBI Taxonomy" id="1612202"/>
    <lineage>
        <taxon>Bacteria</taxon>
        <taxon>Bacillati</taxon>
        <taxon>Bacillota</taxon>
        <taxon>Bacilli</taxon>
        <taxon>Bacillales</taxon>
        <taxon>Bacillaceae</taxon>
        <taxon>Pelagirhabdus</taxon>
    </lineage>
</organism>
<dbReference type="InterPro" id="IPR000524">
    <property type="entry name" value="Tscrpt_reg_HTH_GntR"/>
</dbReference>
<dbReference type="PANTHER" id="PTHR44846:SF17">
    <property type="entry name" value="GNTR-FAMILY TRANSCRIPTIONAL REGULATOR"/>
    <property type="match status" value="1"/>
</dbReference>
<dbReference type="STRING" id="1612202.SAMN05421734_105154"/>
<dbReference type="SMART" id="SM00345">
    <property type="entry name" value="HTH_GNTR"/>
    <property type="match status" value="1"/>
</dbReference>
<dbReference type="CDD" id="cd07377">
    <property type="entry name" value="WHTH_GntR"/>
    <property type="match status" value="1"/>
</dbReference>
<dbReference type="PANTHER" id="PTHR44846">
    <property type="entry name" value="MANNOSYL-D-GLYCERATE TRANSPORT/METABOLISM SYSTEM REPRESSOR MNGR-RELATED"/>
    <property type="match status" value="1"/>
</dbReference>
<proteinExistence type="predicted"/>
<evidence type="ECO:0000313" key="5">
    <source>
        <dbReference type="EMBL" id="SDC22551.1"/>
    </source>
</evidence>
<evidence type="ECO:0000256" key="3">
    <source>
        <dbReference type="ARBA" id="ARBA00023163"/>
    </source>
</evidence>
<dbReference type="EMBL" id="FMYI01000005">
    <property type="protein sequence ID" value="SDC22551.1"/>
    <property type="molecule type" value="Genomic_DNA"/>
</dbReference>
<name>A0A1G6JV93_9BACI</name>
<dbReference type="RefSeq" id="WP_090795607.1">
    <property type="nucleotide sequence ID" value="NZ_FMYI01000005.1"/>
</dbReference>
<sequence>MEYNYQAPRYLFVIEQVKEKINNGELEPGERLPSEMEFAKQFRVSRNTLREALRILEEENVIIRRHGIGTFVNKKPVFSGGLEELFSITDMIRREGKEPATEWLYTGFTDAHSEDIQELDLEPGQEQVYLVKRLRKADQEPLVYCIDKIPSDLLDQDYQLQHESMLESLQHDAGITISYAKADIKTIGYHKEISSILKSERDTPILILKQTHFDLNDRPVLYSLNYFRSDQVSFNVLRRRTV</sequence>
<dbReference type="Pfam" id="PF07702">
    <property type="entry name" value="UTRA"/>
    <property type="match status" value="1"/>
</dbReference>
<dbReference type="PROSITE" id="PS50949">
    <property type="entry name" value="HTH_GNTR"/>
    <property type="match status" value="1"/>
</dbReference>
<dbReference type="OrthoDB" id="149756at2"/>
<dbReference type="SMART" id="SM00866">
    <property type="entry name" value="UTRA"/>
    <property type="match status" value="1"/>
</dbReference>
<dbReference type="InterPro" id="IPR028978">
    <property type="entry name" value="Chorismate_lyase_/UTRA_dom_sf"/>
</dbReference>
<dbReference type="PRINTS" id="PR00035">
    <property type="entry name" value="HTHGNTR"/>
</dbReference>
<dbReference type="SUPFAM" id="SSF46785">
    <property type="entry name" value="Winged helix' DNA-binding domain"/>
    <property type="match status" value="1"/>
</dbReference>
<evidence type="ECO:0000259" key="4">
    <source>
        <dbReference type="PROSITE" id="PS50949"/>
    </source>
</evidence>
<keyword evidence="2" id="KW-0238">DNA-binding</keyword>
<evidence type="ECO:0000313" key="6">
    <source>
        <dbReference type="Proteomes" id="UP000242949"/>
    </source>
</evidence>
<keyword evidence="1" id="KW-0805">Transcription regulation</keyword>
<dbReference type="Proteomes" id="UP000242949">
    <property type="component" value="Unassembled WGS sequence"/>
</dbReference>
<protein>
    <submittedName>
        <fullName evidence="5">Transcriptional regulator, GntR family</fullName>
    </submittedName>
</protein>
<dbReference type="InterPro" id="IPR036390">
    <property type="entry name" value="WH_DNA-bd_sf"/>
</dbReference>
<dbReference type="Pfam" id="PF00392">
    <property type="entry name" value="GntR"/>
    <property type="match status" value="1"/>
</dbReference>
<gene>
    <name evidence="5" type="ORF">SAMN05421734_105154</name>
</gene>
<keyword evidence="6" id="KW-1185">Reference proteome</keyword>
<dbReference type="SUPFAM" id="SSF64288">
    <property type="entry name" value="Chorismate lyase-like"/>
    <property type="match status" value="1"/>
</dbReference>
<dbReference type="InterPro" id="IPR050679">
    <property type="entry name" value="Bact_HTH_transcr_reg"/>
</dbReference>
<feature type="domain" description="HTH gntR-type" evidence="4">
    <location>
        <begin position="7"/>
        <end position="75"/>
    </location>
</feature>
<keyword evidence="3" id="KW-0804">Transcription</keyword>
<dbReference type="Gene3D" id="3.40.1410.10">
    <property type="entry name" value="Chorismate lyase-like"/>
    <property type="match status" value="1"/>
</dbReference>